<dbReference type="RefSeq" id="WP_133329309.1">
    <property type="nucleotide sequence ID" value="NZ_SMYL01000007.1"/>
</dbReference>
<dbReference type="SUPFAM" id="SSF53850">
    <property type="entry name" value="Periplasmic binding protein-like II"/>
    <property type="match status" value="1"/>
</dbReference>
<organism evidence="1 2">
    <name type="scientific">Sapientia aquatica</name>
    <dbReference type="NCBI Taxonomy" id="1549640"/>
    <lineage>
        <taxon>Bacteria</taxon>
        <taxon>Pseudomonadati</taxon>
        <taxon>Pseudomonadota</taxon>
        <taxon>Betaproteobacteria</taxon>
        <taxon>Burkholderiales</taxon>
        <taxon>Oxalobacteraceae</taxon>
        <taxon>Sapientia</taxon>
    </lineage>
</organism>
<sequence length="274" mass="31163">MFDFLTWHSRQLIFASLIFGGSSIFTPTLAQNSIPVYVGEVLDIHGRPAEVSRDINEFVRYLESETGLSLKIVVLPWNRAKEYAKNGQGFLFGFSKSPERIIDYDFSEPFWVEKIWLISAGKKQVKVHSPKDLLGQIIGVERGASYGFEFEAAKATIFKVDDDTLSMERRFQKLFSGRNNGMLWIGRRLDSEFDSGAELKAYLIKNLFPTFSDQHIAAQEFTVAYTPIFFDTIHFACAKGKYQGEMTKISKAIEHGKRSGRIKLIFTNSKANLN</sequence>
<dbReference type="Gene3D" id="3.40.190.10">
    <property type="entry name" value="Periplasmic binding protein-like II"/>
    <property type="match status" value="2"/>
</dbReference>
<evidence type="ECO:0000313" key="2">
    <source>
        <dbReference type="Proteomes" id="UP000294829"/>
    </source>
</evidence>
<name>A0A4R5VY38_9BURK</name>
<evidence type="ECO:0000313" key="1">
    <source>
        <dbReference type="EMBL" id="TDK64410.1"/>
    </source>
</evidence>
<gene>
    <name evidence="1" type="ORF">E2I14_13255</name>
</gene>
<dbReference type="Proteomes" id="UP000294829">
    <property type="component" value="Unassembled WGS sequence"/>
</dbReference>
<dbReference type="AlphaFoldDB" id="A0A4R5VY38"/>
<protein>
    <submittedName>
        <fullName evidence="1">ABC transporter substrate-binding protein</fullName>
    </submittedName>
</protein>
<dbReference type="EMBL" id="SMYL01000007">
    <property type="protein sequence ID" value="TDK64410.1"/>
    <property type="molecule type" value="Genomic_DNA"/>
</dbReference>
<accession>A0A4R5VY38</accession>
<proteinExistence type="predicted"/>
<comment type="caution">
    <text evidence="1">The sequence shown here is derived from an EMBL/GenBank/DDBJ whole genome shotgun (WGS) entry which is preliminary data.</text>
</comment>
<keyword evidence="2" id="KW-1185">Reference proteome</keyword>
<dbReference type="OrthoDB" id="5455619at2"/>
<reference evidence="1 2" key="1">
    <citation type="submission" date="2019-03" db="EMBL/GenBank/DDBJ databases">
        <title>Sapientia aquatica gen. nov., sp. nov., isolated from a crater lake.</title>
        <authorList>
            <person name="Felfoldi T."/>
            <person name="Szabo A."/>
            <person name="Toth E."/>
            <person name="Schumann P."/>
            <person name="Keki Z."/>
            <person name="Marialigeti K."/>
            <person name="Mathe I."/>
        </authorList>
    </citation>
    <scope>NUCLEOTIDE SEQUENCE [LARGE SCALE GENOMIC DNA]</scope>
    <source>
        <strain evidence="1 2">SA-152</strain>
    </source>
</reference>